<comment type="caution">
    <text evidence="1">The sequence shown here is derived from an EMBL/GenBank/DDBJ whole genome shotgun (WGS) entry which is preliminary data.</text>
</comment>
<reference evidence="1 2" key="1">
    <citation type="submission" date="2019-05" db="EMBL/GenBank/DDBJ databases">
        <title>Another draft genome of Portunus trituberculatus and its Hox gene families provides insights of decapod evolution.</title>
        <authorList>
            <person name="Jeong J.-H."/>
            <person name="Song I."/>
            <person name="Kim S."/>
            <person name="Choi T."/>
            <person name="Kim D."/>
            <person name="Ryu S."/>
            <person name="Kim W."/>
        </authorList>
    </citation>
    <scope>NUCLEOTIDE SEQUENCE [LARGE SCALE GENOMIC DNA]</scope>
    <source>
        <tissue evidence="1">Muscle</tissue>
    </source>
</reference>
<evidence type="ECO:0000313" key="1">
    <source>
        <dbReference type="EMBL" id="MPC31951.1"/>
    </source>
</evidence>
<organism evidence="1 2">
    <name type="scientific">Portunus trituberculatus</name>
    <name type="common">Swimming crab</name>
    <name type="synonym">Neptunus trituberculatus</name>
    <dbReference type="NCBI Taxonomy" id="210409"/>
    <lineage>
        <taxon>Eukaryota</taxon>
        <taxon>Metazoa</taxon>
        <taxon>Ecdysozoa</taxon>
        <taxon>Arthropoda</taxon>
        <taxon>Crustacea</taxon>
        <taxon>Multicrustacea</taxon>
        <taxon>Malacostraca</taxon>
        <taxon>Eumalacostraca</taxon>
        <taxon>Eucarida</taxon>
        <taxon>Decapoda</taxon>
        <taxon>Pleocyemata</taxon>
        <taxon>Brachyura</taxon>
        <taxon>Eubrachyura</taxon>
        <taxon>Portunoidea</taxon>
        <taxon>Portunidae</taxon>
        <taxon>Portuninae</taxon>
        <taxon>Portunus</taxon>
    </lineage>
</organism>
<dbReference type="AlphaFoldDB" id="A0A5B7ECR4"/>
<gene>
    <name evidence="1" type="ORF">E2C01_025251</name>
</gene>
<dbReference type="EMBL" id="VSRR010002534">
    <property type="protein sequence ID" value="MPC31951.1"/>
    <property type="molecule type" value="Genomic_DNA"/>
</dbReference>
<evidence type="ECO:0000313" key="2">
    <source>
        <dbReference type="Proteomes" id="UP000324222"/>
    </source>
</evidence>
<accession>A0A5B7ECR4</accession>
<name>A0A5B7ECR4_PORTR</name>
<sequence>MCVARVGEAHGSVAGVQCRAERVRGSESLAVVACWRRMEAAAAAAVHQSDNCSCGFSVPPARVP</sequence>
<protein>
    <submittedName>
        <fullName evidence="1">Uncharacterized protein</fullName>
    </submittedName>
</protein>
<proteinExistence type="predicted"/>
<keyword evidence="2" id="KW-1185">Reference proteome</keyword>
<dbReference type="Proteomes" id="UP000324222">
    <property type="component" value="Unassembled WGS sequence"/>
</dbReference>